<dbReference type="PANTHER" id="PTHR23088:SF27">
    <property type="entry name" value="DEAMINATED GLUTATHIONE AMIDASE"/>
    <property type="match status" value="1"/>
</dbReference>
<dbReference type="STRING" id="1123272.SAMN02745824_2877"/>
<sequence length="277" mass="30076">MRVALAQTCTGLDPEQNANTLCSGISEAAAGGAEILFTPEMSGLIDRNRSRAASKIRTESGDMVLSAVQKQAAHCGIWVALGSLALRNEQRDDDKWVNRSLLIDPDGLIVARYDKIHLFDVDLDAEDSWRESAAYASGDKAVLARAGGASIGLSICYDVRFSRLYAALAKHGADILTVPAAFTVPTGKAHWEVLLRARAIESAAFVVAAAQCGTHEDSRRTYGHSLVVDPWGRVLLDMGEEIGVGFCDINLKDIEEVRQKLPVLKNRRDFADPELLK</sequence>
<evidence type="ECO:0000256" key="1">
    <source>
        <dbReference type="ARBA" id="ARBA00022801"/>
    </source>
</evidence>
<dbReference type="PANTHER" id="PTHR23088">
    <property type="entry name" value="NITRILASE-RELATED"/>
    <property type="match status" value="1"/>
</dbReference>
<protein>
    <submittedName>
        <fullName evidence="3">Predicted amidohydrolase</fullName>
    </submittedName>
</protein>
<dbReference type="GO" id="GO:0016811">
    <property type="term" value="F:hydrolase activity, acting on carbon-nitrogen (but not peptide) bonds, in linear amides"/>
    <property type="evidence" value="ECO:0007669"/>
    <property type="project" value="InterPro"/>
</dbReference>
<organism evidence="3 4">
    <name type="scientific">Parasphingorhabdus marina DSM 22363</name>
    <dbReference type="NCBI Taxonomy" id="1123272"/>
    <lineage>
        <taxon>Bacteria</taxon>
        <taxon>Pseudomonadati</taxon>
        <taxon>Pseudomonadota</taxon>
        <taxon>Alphaproteobacteria</taxon>
        <taxon>Sphingomonadales</taxon>
        <taxon>Sphingomonadaceae</taxon>
        <taxon>Parasphingorhabdus</taxon>
    </lineage>
</organism>
<dbReference type="RefSeq" id="WP_074205828.1">
    <property type="nucleotide sequence ID" value="NZ_FSQW01000002.1"/>
</dbReference>
<dbReference type="InterPro" id="IPR003010">
    <property type="entry name" value="C-N_Hydrolase"/>
</dbReference>
<dbReference type="SUPFAM" id="SSF56317">
    <property type="entry name" value="Carbon-nitrogen hydrolase"/>
    <property type="match status" value="1"/>
</dbReference>
<keyword evidence="4" id="KW-1185">Reference proteome</keyword>
<accession>A0A1N6GKM7</accession>
<dbReference type="EMBL" id="FSQW01000002">
    <property type="protein sequence ID" value="SIO08108.1"/>
    <property type="molecule type" value="Genomic_DNA"/>
</dbReference>
<reference evidence="4" key="1">
    <citation type="submission" date="2016-11" db="EMBL/GenBank/DDBJ databases">
        <authorList>
            <person name="Varghese N."/>
            <person name="Submissions S."/>
        </authorList>
    </citation>
    <scope>NUCLEOTIDE SEQUENCE [LARGE SCALE GENOMIC DNA]</scope>
    <source>
        <strain evidence="4">DSM 22363</strain>
    </source>
</reference>
<dbReference type="PROSITE" id="PS50263">
    <property type="entry name" value="CN_HYDROLASE"/>
    <property type="match status" value="1"/>
</dbReference>
<dbReference type="OrthoDB" id="9811121at2"/>
<feature type="domain" description="CN hydrolase" evidence="2">
    <location>
        <begin position="1"/>
        <end position="251"/>
    </location>
</feature>
<evidence type="ECO:0000313" key="4">
    <source>
        <dbReference type="Proteomes" id="UP000185192"/>
    </source>
</evidence>
<evidence type="ECO:0000313" key="3">
    <source>
        <dbReference type="EMBL" id="SIO08108.1"/>
    </source>
</evidence>
<dbReference type="InterPro" id="IPR036526">
    <property type="entry name" value="C-N_Hydrolase_sf"/>
</dbReference>
<dbReference type="Pfam" id="PF00795">
    <property type="entry name" value="CN_hydrolase"/>
    <property type="match status" value="1"/>
</dbReference>
<dbReference type="Proteomes" id="UP000185192">
    <property type="component" value="Unassembled WGS sequence"/>
</dbReference>
<dbReference type="AlphaFoldDB" id="A0A1N6GKM7"/>
<keyword evidence="1 3" id="KW-0378">Hydrolase</keyword>
<dbReference type="Gene3D" id="3.60.110.10">
    <property type="entry name" value="Carbon-nitrogen hydrolase"/>
    <property type="match status" value="1"/>
</dbReference>
<dbReference type="CDD" id="cd07572">
    <property type="entry name" value="nit"/>
    <property type="match status" value="1"/>
</dbReference>
<evidence type="ECO:0000259" key="2">
    <source>
        <dbReference type="PROSITE" id="PS50263"/>
    </source>
</evidence>
<gene>
    <name evidence="3" type="ORF">SAMN02745824_2877</name>
</gene>
<name>A0A1N6GKM7_9SPHN</name>
<dbReference type="InterPro" id="IPR045254">
    <property type="entry name" value="Nit1/2_C-N_Hydrolase"/>
</dbReference>
<proteinExistence type="predicted"/>